<sequence>MTRRKRLQQIALVLLHASTSASSIAHCQRPSINSLLKSTLINANPTLISIHKRTAIERESSINPLEPTIRAIRFWRSVGPIVIHYKLTELLFKVAHVPPDARHDTWERLHAMHSPASLDVILELRGLYVKIGQVMSSRADFVPRQYVDCFHTLQDSVPPWEKERIEAIVRASLESCQGVELEDVFVDIGEVLGSASIGQVHKATLTQQYGGGEVAIKVMHPSAETTFRNDFKVFRTLCKVALPGWDPILRELELQMMTEANNLQCVRKNMAKSPYSNSVRIPQPMIELCSKNVLVMDYLSGKKLAVAIEEELASILGGDIGMARKVLKAKQQTLFESQDVSGKSKQRFMQQLSDILGELNEDMTNAQKGVNALRLVTMTRNARKKLALLLDATGYQIFHDGVYNGDPHPGNILVLDDGRLGLIDYGQTRRLTKHDRLALAGVVAALGKPMRNVHEIANAMREFGFQSRYNNDANMADFAALYFDSDAAGKKLGYATPQKYLQHLNSIDPMIQVPDAAVFVARTSFLFRGLGALLQQQLHTSTHWRKHAMKTIATDGNGRSAVYNLGLTPFFED</sequence>
<dbReference type="HOGENOM" id="CLU_006533_8_2_1"/>
<reference evidence="3 4" key="2">
    <citation type="journal article" date="2008" name="Nature">
        <title>The Phaeodactylum genome reveals the evolutionary history of diatom genomes.</title>
        <authorList>
            <person name="Bowler C."/>
            <person name="Allen A.E."/>
            <person name="Badger J.H."/>
            <person name="Grimwood J."/>
            <person name="Jabbari K."/>
            <person name="Kuo A."/>
            <person name="Maheswari U."/>
            <person name="Martens C."/>
            <person name="Maumus F."/>
            <person name="Otillar R.P."/>
            <person name="Rayko E."/>
            <person name="Salamov A."/>
            <person name="Vandepoele K."/>
            <person name="Beszteri B."/>
            <person name="Gruber A."/>
            <person name="Heijde M."/>
            <person name="Katinka M."/>
            <person name="Mock T."/>
            <person name="Valentin K."/>
            <person name="Verret F."/>
            <person name="Berges J.A."/>
            <person name="Brownlee C."/>
            <person name="Cadoret J.P."/>
            <person name="Chiovitti A."/>
            <person name="Choi C.J."/>
            <person name="Coesel S."/>
            <person name="De Martino A."/>
            <person name="Detter J.C."/>
            <person name="Durkin C."/>
            <person name="Falciatore A."/>
            <person name="Fournet J."/>
            <person name="Haruta M."/>
            <person name="Huysman M.J."/>
            <person name="Jenkins B.D."/>
            <person name="Jiroutova K."/>
            <person name="Jorgensen R.E."/>
            <person name="Joubert Y."/>
            <person name="Kaplan A."/>
            <person name="Kroger N."/>
            <person name="Kroth P.G."/>
            <person name="La Roche J."/>
            <person name="Lindquist E."/>
            <person name="Lommer M."/>
            <person name="Martin-Jezequel V."/>
            <person name="Lopez P.J."/>
            <person name="Lucas S."/>
            <person name="Mangogna M."/>
            <person name="McGinnis K."/>
            <person name="Medlin L.K."/>
            <person name="Montsant A."/>
            <person name="Oudot-Le Secq M.P."/>
            <person name="Napoli C."/>
            <person name="Obornik M."/>
            <person name="Parker M.S."/>
            <person name="Petit J.L."/>
            <person name="Porcel B.M."/>
            <person name="Poulsen N."/>
            <person name="Robison M."/>
            <person name="Rychlewski L."/>
            <person name="Rynearson T.A."/>
            <person name="Schmutz J."/>
            <person name="Shapiro H."/>
            <person name="Siaut M."/>
            <person name="Stanley M."/>
            <person name="Sussman M.R."/>
            <person name="Taylor A.R."/>
            <person name="Vardi A."/>
            <person name="von Dassow P."/>
            <person name="Vyverman W."/>
            <person name="Willis A."/>
            <person name="Wyrwicz L.S."/>
            <person name="Rokhsar D.S."/>
            <person name="Weissenbach J."/>
            <person name="Armbrust E.V."/>
            <person name="Green B.R."/>
            <person name="Van de Peer Y."/>
            <person name="Grigoriev I.V."/>
        </authorList>
    </citation>
    <scope>NUCLEOTIDE SEQUENCE [LARGE SCALE GENOMIC DNA]</scope>
    <source>
        <strain evidence="3 4">CCMP1335</strain>
    </source>
</reference>
<dbReference type="AlphaFoldDB" id="B8LBU5"/>
<dbReference type="PANTHER" id="PTHR43173:SF34">
    <property type="entry name" value="ABC1 ATYPICAL KINASE-LIKE DOMAIN-CONTAINING PROTEIN"/>
    <property type="match status" value="1"/>
</dbReference>
<dbReference type="SUPFAM" id="SSF56112">
    <property type="entry name" value="Protein kinase-like (PK-like)"/>
    <property type="match status" value="1"/>
</dbReference>
<dbReference type="eggNOG" id="KOG1235">
    <property type="taxonomic scope" value="Eukaryota"/>
</dbReference>
<feature type="domain" description="Protein kinase" evidence="2">
    <location>
        <begin position="186"/>
        <end position="571"/>
    </location>
</feature>
<dbReference type="PaxDb" id="35128-Thaps8719"/>
<dbReference type="RefSeq" id="XP_002296548.1">
    <property type="nucleotide sequence ID" value="XM_002296512.1"/>
</dbReference>
<dbReference type="CDD" id="cd05121">
    <property type="entry name" value="ABC1_ADCK3-like"/>
    <property type="match status" value="1"/>
</dbReference>
<dbReference type="GO" id="GO:0005524">
    <property type="term" value="F:ATP binding"/>
    <property type="evidence" value="ECO:0007669"/>
    <property type="project" value="InterPro"/>
</dbReference>
<proteinExistence type="predicted"/>
<dbReference type="OMA" id="FDTRMDI"/>
<gene>
    <name evidence="3" type="ORF">THAPSDRAFT_8719</name>
</gene>
<dbReference type="STRING" id="35128.B8LBU5"/>
<dbReference type="EMBL" id="DS999415">
    <property type="protein sequence ID" value="EED87244.1"/>
    <property type="molecule type" value="Genomic_DNA"/>
</dbReference>
<dbReference type="Proteomes" id="UP000001449">
    <property type="component" value="Chromosome 11"/>
</dbReference>
<dbReference type="KEGG" id="tps:THAPSDRAFT_8719"/>
<dbReference type="InterPro" id="IPR011009">
    <property type="entry name" value="Kinase-like_dom_sf"/>
</dbReference>
<dbReference type="Gene3D" id="3.30.200.20">
    <property type="entry name" value="Phosphorylase Kinase, domain 1"/>
    <property type="match status" value="1"/>
</dbReference>
<feature type="chain" id="PRO_5002877067" description="Protein kinase domain-containing protein" evidence="1">
    <location>
        <begin position="22"/>
        <end position="573"/>
    </location>
</feature>
<dbReference type="Pfam" id="PF03109">
    <property type="entry name" value="ABC1"/>
    <property type="match status" value="2"/>
</dbReference>
<dbReference type="GO" id="GO:0004672">
    <property type="term" value="F:protein kinase activity"/>
    <property type="evidence" value="ECO:0007669"/>
    <property type="project" value="InterPro"/>
</dbReference>
<evidence type="ECO:0000256" key="1">
    <source>
        <dbReference type="SAM" id="SignalP"/>
    </source>
</evidence>
<dbReference type="InterPro" id="IPR051130">
    <property type="entry name" value="Mito_struct-func_regulator"/>
</dbReference>
<accession>B8LBU5</accession>
<dbReference type="InterPro" id="IPR004147">
    <property type="entry name" value="ABC1_dom"/>
</dbReference>
<keyword evidence="4" id="KW-1185">Reference proteome</keyword>
<keyword evidence="1" id="KW-0732">Signal</keyword>
<reference evidence="3 4" key="1">
    <citation type="journal article" date="2004" name="Science">
        <title>The genome of the diatom Thalassiosira pseudonana: ecology, evolution, and metabolism.</title>
        <authorList>
            <person name="Armbrust E.V."/>
            <person name="Berges J.A."/>
            <person name="Bowler C."/>
            <person name="Green B.R."/>
            <person name="Martinez D."/>
            <person name="Putnam N.H."/>
            <person name="Zhou S."/>
            <person name="Allen A.E."/>
            <person name="Apt K.E."/>
            <person name="Bechner M."/>
            <person name="Brzezinski M.A."/>
            <person name="Chaal B.K."/>
            <person name="Chiovitti A."/>
            <person name="Davis A.K."/>
            <person name="Demarest M.S."/>
            <person name="Detter J.C."/>
            <person name="Glavina T."/>
            <person name="Goodstein D."/>
            <person name="Hadi M.Z."/>
            <person name="Hellsten U."/>
            <person name="Hildebrand M."/>
            <person name="Jenkins B.D."/>
            <person name="Jurka J."/>
            <person name="Kapitonov V.V."/>
            <person name="Kroger N."/>
            <person name="Lau W.W."/>
            <person name="Lane T.W."/>
            <person name="Larimer F.W."/>
            <person name="Lippmeier J.C."/>
            <person name="Lucas S."/>
            <person name="Medina M."/>
            <person name="Montsant A."/>
            <person name="Obornik M."/>
            <person name="Parker M.S."/>
            <person name="Palenik B."/>
            <person name="Pazour G.J."/>
            <person name="Richardson P.M."/>
            <person name="Rynearson T.A."/>
            <person name="Saito M.A."/>
            <person name="Schwartz D.C."/>
            <person name="Thamatrakoln K."/>
            <person name="Valentin K."/>
            <person name="Vardi A."/>
            <person name="Wilkerson F.P."/>
            <person name="Rokhsar D.S."/>
        </authorList>
    </citation>
    <scope>NUCLEOTIDE SEQUENCE [LARGE SCALE GENOMIC DNA]</scope>
    <source>
        <strain evidence="3 4">CCMP1335</strain>
    </source>
</reference>
<evidence type="ECO:0000313" key="4">
    <source>
        <dbReference type="Proteomes" id="UP000001449"/>
    </source>
</evidence>
<dbReference type="GeneID" id="7443287"/>
<dbReference type="InterPro" id="IPR000719">
    <property type="entry name" value="Prot_kinase_dom"/>
</dbReference>
<dbReference type="InParanoid" id="B8LBU5"/>
<protein>
    <recommendedName>
        <fullName evidence="2">Protein kinase domain-containing protein</fullName>
    </recommendedName>
</protein>
<dbReference type="PANTHER" id="PTHR43173">
    <property type="entry name" value="ABC1 FAMILY PROTEIN"/>
    <property type="match status" value="1"/>
</dbReference>
<evidence type="ECO:0000259" key="2">
    <source>
        <dbReference type="PROSITE" id="PS50011"/>
    </source>
</evidence>
<feature type="signal peptide" evidence="1">
    <location>
        <begin position="1"/>
        <end position="21"/>
    </location>
</feature>
<organism evidence="3 4">
    <name type="scientific">Thalassiosira pseudonana</name>
    <name type="common">Marine diatom</name>
    <name type="synonym">Cyclotella nana</name>
    <dbReference type="NCBI Taxonomy" id="35128"/>
    <lineage>
        <taxon>Eukaryota</taxon>
        <taxon>Sar</taxon>
        <taxon>Stramenopiles</taxon>
        <taxon>Ochrophyta</taxon>
        <taxon>Bacillariophyta</taxon>
        <taxon>Coscinodiscophyceae</taxon>
        <taxon>Thalassiosirophycidae</taxon>
        <taxon>Thalassiosirales</taxon>
        <taxon>Thalassiosiraceae</taxon>
        <taxon>Thalassiosira</taxon>
    </lineage>
</organism>
<evidence type="ECO:0000313" key="3">
    <source>
        <dbReference type="EMBL" id="EED87244.1"/>
    </source>
</evidence>
<name>B8LBU5_THAPS</name>
<dbReference type="PROSITE" id="PS50011">
    <property type="entry name" value="PROTEIN_KINASE_DOM"/>
    <property type="match status" value="1"/>
</dbReference>